<comment type="caution">
    <text evidence="1">The sequence shown here is derived from an EMBL/GenBank/DDBJ whole genome shotgun (WGS) entry which is preliminary data.</text>
</comment>
<sequence>VMDNGESSEGRSIDRREEMHVEATVSNEARELNEAESYRKECEGDHLCDKRLSFLRNKSFALTHKYSRFLFEAVDGTEHECSIEEVMVWYH</sequence>
<reference evidence="1" key="1">
    <citation type="submission" date="2023-10" db="EMBL/GenBank/DDBJ databases">
        <title>Genome assembly of Pristionchus species.</title>
        <authorList>
            <person name="Yoshida K."/>
            <person name="Sommer R.J."/>
        </authorList>
    </citation>
    <scope>NUCLEOTIDE SEQUENCE</scope>
    <source>
        <strain evidence="1">RS5133</strain>
    </source>
</reference>
<dbReference type="AlphaFoldDB" id="A0AAV5VC05"/>
<organism evidence="1 2">
    <name type="scientific">Pristionchus fissidentatus</name>
    <dbReference type="NCBI Taxonomy" id="1538716"/>
    <lineage>
        <taxon>Eukaryota</taxon>
        <taxon>Metazoa</taxon>
        <taxon>Ecdysozoa</taxon>
        <taxon>Nematoda</taxon>
        <taxon>Chromadorea</taxon>
        <taxon>Rhabditida</taxon>
        <taxon>Rhabditina</taxon>
        <taxon>Diplogasteromorpha</taxon>
        <taxon>Diplogasteroidea</taxon>
        <taxon>Neodiplogasteridae</taxon>
        <taxon>Pristionchus</taxon>
    </lineage>
</organism>
<dbReference type="Proteomes" id="UP001432322">
    <property type="component" value="Unassembled WGS sequence"/>
</dbReference>
<accession>A0AAV5VC05</accession>
<dbReference type="EMBL" id="BTSY01000002">
    <property type="protein sequence ID" value="GMT15450.1"/>
    <property type="molecule type" value="Genomic_DNA"/>
</dbReference>
<gene>
    <name evidence="1" type="ORF">PFISCL1PPCAC_6747</name>
</gene>
<feature type="non-terminal residue" evidence="1">
    <location>
        <position position="91"/>
    </location>
</feature>
<evidence type="ECO:0000313" key="2">
    <source>
        <dbReference type="Proteomes" id="UP001432322"/>
    </source>
</evidence>
<feature type="non-terminal residue" evidence="1">
    <location>
        <position position="1"/>
    </location>
</feature>
<evidence type="ECO:0000313" key="1">
    <source>
        <dbReference type="EMBL" id="GMT15450.1"/>
    </source>
</evidence>
<proteinExistence type="predicted"/>
<name>A0AAV5VC05_9BILA</name>
<keyword evidence="2" id="KW-1185">Reference proteome</keyword>
<protein>
    <submittedName>
        <fullName evidence="1">Uncharacterized protein</fullName>
    </submittedName>
</protein>